<reference evidence="5 6" key="1">
    <citation type="journal article" date="2015" name="Genome Announc.">
        <title>Expanding the biotechnology potential of lactobacilli through comparative genomics of 213 strains and associated genera.</title>
        <authorList>
            <person name="Sun Z."/>
            <person name="Harris H.M."/>
            <person name="McCann A."/>
            <person name="Guo C."/>
            <person name="Argimon S."/>
            <person name="Zhang W."/>
            <person name="Yang X."/>
            <person name="Jeffery I.B."/>
            <person name="Cooney J.C."/>
            <person name="Kagawa T.F."/>
            <person name="Liu W."/>
            <person name="Song Y."/>
            <person name="Salvetti E."/>
            <person name="Wrobel A."/>
            <person name="Rasinkangas P."/>
            <person name="Parkhill J."/>
            <person name="Rea M.C."/>
            <person name="O'Sullivan O."/>
            <person name="Ritari J."/>
            <person name="Douillard F.P."/>
            <person name="Paul Ross R."/>
            <person name="Yang R."/>
            <person name="Briner A.E."/>
            <person name="Felis G.E."/>
            <person name="de Vos W.M."/>
            <person name="Barrangou R."/>
            <person name="Klaenhammer T.R."/>
            <person name="Caufield P.W."/>
            <person name="Cui Y."/>
            <person name="Zhang H."/>
            <person name="O'Toole P.W."/>
        </authorList>
    </citation>
    <scope>NUCLEOTIDE SEQUENCE [LARGE SCALE GENOMIC DNA]</scope>
    <source>
        <strain evidence="5 6">DSM 19906</strain>
    </source>
</reference>
<dbReference type="NCBIfam" id="NF045760">
    <property type="entry name" value="YtpR"/>
    <property type="match status" value="1"/>
</dbReference>
<evidence type="ECO:0000256" key="3">
    <source>
        <dbReference type="PROSITE-ProRule" id="PRU00209"/>
    </source>
</evidence>
<dbReference type="CDD" id="cd02796">
    <property type="entry name" value="tRNA_bind_bactPheRS"/>
    <property type="match status" value="1"/>
</dbReference>
<dbReference type="RefSeq" id="WP_008856913.1">
    <property type="nucleotide sequence ID" value="NZ_AZEB01000001.1"/>
</dbReference>
<dbReference type="InterPro" id="IPR012340">
    <property type="entry name" value="NA-bd_OB-fold"/>
</dbReference>
<organism evidence="5 6">
    <name type="scientific">Lentilactobacillus kisonensis DSM 19906 = JCM 15041</name>
    <dbReference type="NCBI Taxonomy" id="1423766"/>
    <lineage>
        <taxon>Bacteria</taxon>
        <taxon>Bacillati</taxon>
        <taxon>Bacillota</taxon>
        <taxon>Bacilli</taxon>
        <taxon>Lactobacillales</taxon>
        <taxon>Lactobacillaceae</taxon>
        <taxon>Lentilactobacillus</taxon>
    </lineage>
</organism>
<sequence length="212" mass="23342">MLIASYNPKSTGDTMVVIMNQDVADQQVSIHDNVARIYDRQHETTLGYNFLNVSAILPEVAESNGRVLLNHDQIKKLNDYLVSHDFPGDIKFDDQPRFVVGYVKSVAEHPRSNHLQITQTEVDGGRELQIVSGSPNMKADIKVVVAKSGAMMPDGQIIWPGKPRGVESDGMICSGRELGLPNAPQVPGALILPDNYQVGDPFDFDNAQNLFN</sequence>
<keyword evidence="1 3" id="KW-0820">tRNA-binding</keyword>
<keyword evidence="2 3" id="KW-0694">RNA-binding</keyword>
<feature type="domain" description="TRNA-binding" evidence="4">
    <location>
        <begin position="92"/>
        <end position="203"/>
    </location>
</feature>
<dbReference type="Proteomes" id="UP000051439">
    <property type="component" value="Unassembled WGS sequence"/>
</dbReference>
<dbReference type="Gene3D" id="3.30.1940.10">
    <property type="entry name" value="YtpR-like"/>
    <property type="match status" value="1"/>
</dbReference>
<proteinExistence type="predicted"/>
<dbReference type="SUPFAM" id="SSF50249">
    <property type="entry name" value="Nucleic acid-binding proteins"/>
    <property type="match status" value="1"/>
</dbReference>
<dbReference type="InterPro" id="IPR037154">
    <property type="entry name" value="YtpR-like_sf"/>
</dbReference>
<dbReference type="Pfam" id="PF14794">
    <property type="entry name" value="DUF4479"/>
    <property type="match status" value="1"/>
</dbReference>
<dbReference type="PATRIC" id="fig|1423766.4.peg.260"/>
<dbReference type="Gene3D" id="2.40.50.140">
    <property type="entry name" value="Nucleic acid-binding proteins"/>
    <property type="match status" value="1"/>
</dbReference>
<comment type="caution">
    <text evidence="5">The sequence shown here is derived from an EMBL/GenBank/DDBJ whole genome shotgun (WGS) entry which is preliminary data.</text>
</comment>
<dbReference type="InterPro" id="IPR002547">
    <property type="entry name" value="tRNA-bd_dom"/>
</dbReference>
<dbReference type="InterPro" id="IPR033714">
    <property type="entry name" value="tRNA_bind_bactPheRS"/>
</dbReference>
<accession>A0A0R1NTB2</accession>
<gene>
    <name evidence="5" type="ORF">FC98_GL000262</name>
</gene>
<dbReference type="Pfam" id="PF01588">
    <property type="entry name" value="tRNA_bind"/>
    <property type="match status" value="1"/>
</dbReference>
<protein>
    <submittedName>
        <fullName evidence="5">tRNA binding domain protein</fullName>
    </submittedName>
</protein>
<evidence type="ECO:0000313" key="5">
    <source>
        <dbReference type="EMBL" id="KRL23534.1"/>
    </source>
</evidence>
<evidence type="ECO:0000313" key="6">
    <source>
        <dbReference type="Proteomes" id="UP000051439"/>
    </source>
</evidence>
<dbReference type="PROSITE" id="PS50886">
    <property type="entry name" value="TRBD"/>
    <property type="match status" value="1"/>
</dbReference>
<dbReference type="InterPro" id="IPR027855">
    <property type="entry name" value="DUF4479"/>
</dbReference>
<name>A0A0R1NTB2_9LACO</name>
<evidence type="ECO:0000256" key="2">
    <source>
        <dbReference type="ARBA" id="ARBA00022884"/>
    </source>
</evidence>
<keyword evidence="6" id="KW-1185">Reference proteome</keyword>
<dbReference type="AlphaFoldDB" id="A0A0R1NTB2"/>
<dbReference type="GO" id="GO:0000049">
    <property type="term" value="F:tRNA binding"/>
    <property type="evidence" value="ECO:0007669"/>
    <property type="project" value="UniProtKB-UniRule"/>
</dbReference>
<dbReference type="EMBL" id="AZEB01000001">
    <property type="protein sequence ID" value="KRL23534.1"/>
    <property type="molecule type" value="Genomic_DNA"/>
</dbReference>
<evidence type="ECO:0000259" key="4">
    <source>
        <dbReference type="PROSITE" id="PS50886"/>
    </source>
</evidence>
<evidence type="ECO:0000256" key="1">
    <source>
        <dbReference type="ARBA" id="ARBA00022555"/>
    </source>
</evidence>